<comment type="similarity">
    <text evidence="2">Belongs to the MGMT family.</text>
</comment>
<keyword evidence="8" id="KW-0234">DNA repair</keyword>
<evidence type="ECO:0000256" key="8">
    <source>
        <dbReference type="ARBA" id="ARBA00023204"/>
    </source>
</evidence>
<comment type="catalytic activity">
    <reaction evidence="9">
        <text>a 6-O-methyl-2'-deoxyguanosine in DNA + L-cysteinyl-[protein] = S-methyl-L-cysteinyl-[protein] + a 2'-deoxyguanosine in DNA</text>
        <dbReference type="Rhea" id="RHEA:24000"/>
        <dbReference type="Rhea" id="RHEA-COMP:10131"/>
        <dbReference type="Rhea" id="RHEA-COMP:10132"/>
        <dbReference type="Rhea" id="RHEA-COMP:11367"/>
        <dbReference type="Rhea" id="RHEA-COMP:11368"/>
        <dbReference type="ChEBI" id="CHEBI:29950"/>
        <dbReference type="ChEBI" id="CHEBI:82612"/>
        <dbReference type="ChEBI" id="CHEBI:85445"/>
        <dbReference type="ChEBI" id="CHEBI:85448"/>
        <dbReference type="EC" id="2.1.1.63"/>
    </reaction>
</comment>
<evidence type="ECO:0000313" key="12">
    <source>
        <dbReference type="EMBL" id="MCK6258615.1"/>
    </source>
</evidence>
<dbReference type="Pfam" id="PF01035">
    <property type="entry name" value="DNA_binding_1"/>
    <property type="match status" value="1"/>
</dbReference>
<evidence type="ECO:0000256" key="9">
    <source>
        <dbReference type="ARBA" id="ARBA00049348"/>
    </source>
</evidence>
<evidence type="ECO:0000256" key="1">
    <source>
        <dbReference type="ARBA" id="ARBA00001286"/>
    </source>
</evidence>
<dbReference type="AlphaFoldDB" id="A0A9X1XGF7"/>
<dbReference type="Pfam" id="PF02805">
    <property type="entry name" value="Ada_Zn_binding"/>
    <property type="match status" value="1"/>
</dbReference>
<evidence type="ECO:0000259" key="10">
    <source>
        <dbReference type="Pfam" id="PF01035"/>
    </source>
</evidence>
<feature type="domain" description="Ada DNA repair metal-binding" evidence="11">
    <location>
        <begin position="41"/>
        <end position="100"/>
    </location>
</feature>
<dbReference type="GO" id="GO:0003677">
    <property type="term" value="F:DNA binding"/>
    <property type="evidence" value="ECO:0007669"/>
    <property type="project" value="InterPro"/>
</dbReference>
<dbReference type="GO" id="GO:0006281">
    <property type="term" value="P:DNA repair"/>
    <property type="evidence" value="ECO:0007669"/>
    <property type="project" value="UniProtKB-KW"/>
</dbReference>
<dbReference type="RefSeq" id="WP_248253873.1">
    <property type="nucleotide sequence ID" value="NZ_JAIWJX010000002.1"/>
</dbReference>
<reference evidence="12" key="1">
    <citation type="submission" date="2021-09" db="EMBL/GenBank/DDBJ databases">
        <title>Genome analysis of Fictibacillus sp. KIGAM418 isolated from marine sediment.</title>
        <authorList>
            <person name="Seo M.-J."/>
            <person name="Cho E.-S."/>
            <person name="Hwang C.Y."/>
        </authorList>
    </citation>
    <scope>NUCLEOTIDE SEQUENCE</scope>
    <source>
        <strain evidence="12">KIGAM418</strain>
    </source>
</reference>
<dbReference type="SUPFAM" id="SSF57884">
    <property type="entry name" value="Ada DNA repair protein, N-terminal domain (N-Ada 10)"/>
    <property type="match status" value="1"/>
</dbReference>
<evidence type="ECO:0000256" key="5">
    <source>
        <dbReference type="ARBA" id="ARBA00022679"/>
    </source>
</evidence>
<dbReference type="PROSITE" id="PS00374">
    <property type="entry name" value="MGMT"/>
    <property type="match status" value="1"/>
</dbReference>
<dbReference type="PANTHER" id="PTHR10815:SF5">
    <property type="entry name" value="METHYLATED-DNA--PROTEIN-CYSTEINE METHYLTRANSFERASE"/>
    <property type="match status" value="1"/>
</dbReference>
<keyword evidence="4 12" id="KW-0489">Methyltransferase</keyword>
<evidence type="ECO:0000313" key="13">
    <source>
        <dbReference type="Proteomes" id="UP001139011"/>
    </source>
</evidence>
<dbReference type="GO" id="GO:0003908">
    <property type="term" value="F:methylated-DNA-[protein]-cysteine S-methyltransferase activity"/>
    <property type="evidence" value="ECO:0007669"/>
    <property type="project" value="UniProtKB-EC"/>
</dbReference>
<keyword evidence="5 12" id="KW-0808">Transferase</keyword>
<organism evidence="12 13">
    <name type="scientific">Fictibacillus marinisediminis</name>
    <dbReference type="NCBI Taxonomy" id="2878389"/>
    <lineage>
        <taxon>Bacteria</taxon>
        <taxon>Bacillati</taxon>
        <taxon>Bacillota</taxon>
        <taxon>Bacilli</taxon>
        <taxon>Bacillales</taxon>
        <taxon>Fictibacillaceae</taxon>
        <taxon>Fictibacillus</taxon>
    </lineage>
</organism>
<evidence type="ECO:0000256" key="2">
    <source>
        <dbReference type="ARBA" id="ARBA00008711"/>
    </source>
</evidence>
<evidence type="ECO:0000256" key="7">
    <source>
        <dbReference type="ARBA" id="ARBA00023159"/>
    </source>
</evidence>
<dbReference type="Gene3D" id="3.40.10.10">
    <property type="entry name" value="DNA Methylphosphotriester Repair Domain"/>
    <property type="match status" value="1"/>
</dbReference>
<dbReference type="InterPro" id="IPR036631">
    <property type="entry name" value="MGMT_N_sf"/>
</dbReference>
<keyword evidence="13" id="KW-1185">Reference proteome</keyword>
<dbReference type="FunFam" id="1.10.10.10:FF:000214">
    <property type="entry name" value="Methylated-DNA--protein-cysteine methyltransferase"/>
    <property type="match status" value="1"/>
</dbReference>
<dbReference type="InterPro" id="IPR036217">
    <property type="entry name" value="MethylDNA_cys_MeTrfase_DNAb"/>
</dbReference>
<feature type="domain" description="Methylated-DNA-[protein]-cysteine S-methyltransferase DNA binding" evidence="10">
    <location>
        <begin position="262"/>
        <end position="341"/>
    </location>
</feature>
<dbReference type="InterPro" id="IPR014048">
    <property type="entry name" value="MethylDNA_cys_MeTrfase_DNA-bd"/>
</dbReference>
<dbReference type="SUPFAM" id="SSF46767">
    <property type="entry name" value="Methylated DNA-protein cysteine methyltransferase, C-terminal domain"/>
    <property type="match status" value="1"/>
</dbReference>
<name>A0A9X1XGF7_9BACL</name>
<keyword evidence="6" id="KW-0227">DNA damage</keyword>
<evidence type="ECO:0000259" key="11">
    <source>
        <dbReference type="Pfam" id="PF02805"/>
    </source>
</evidence>
<evidence type="ECO:0000256" key="4">
    <source>
        <dbReference type="ARBA" id="ARBA00022603"/>
    </source>
</evidence>
<accession>A0A9X1XGF7</accession>
<comment type="catalytic activity">
    <reaction evidence="1">
        <text>a 4-O-methyl-thymidine in DNA + L-cysteinyl-[protein] = a thymidine in DNA + S-methyl-L-cysteinyl-[protein]</text>
        <dbReference type="Rhea" id="RHEA:53428"/>
        <dbReference type="Rhea" id="RHEA-COMP:10131"/>
        <dbReference type="Rhea" id="RHEA-COMP:10132"/>
        <dbReference type="Rhea" id="RHEA-COMP:13555"/>
        <dbReference type="Rhea" id="RHEA-COMP:13556"/>
        <dbReference type="ChEBI" id="CHEBI:29950"/>
        <dbReference type="ChEBI" id="CHEBI:82612"/>
        <dbReference type="ChEBI" id="CHEBI:137386"/>
        <dbReference type="ChEBI" id="CHEBI:137387"/>
        <dbReference type="EC" id="2.1.1.63"/>
    </reaction>
</comment>
<comment type="caution">
    <text evidence="12">The sequence shown here is derived from an EMBL/GenBank/DDBJ whole genome shotgun (WGS) entry which is preliminary data.</text>
</comment>
<dbReference type="InterPro" id="IPR036388">
    <property type="entry name" value="WH-like_DNA-bd_sf"/>
</dbReference>
<dbReference type="GO" id="GO:0008270">
    <property type="term" value="F:zinc ion binding"/>
    <property type="evidence" value="ECO:0007669"/>
    <property type="project" value="InterPro"/>
</dbReference>
<dbReference type="CDD" id="cd06445">
    <property type="entry name" value="ATase"/>
    <property type="match status" value="1"/>
</dbReference>
<dbReference type="Proteomes" id="UP001139011">
    <property type="component" value="Unassembled WGS sequence"/>
</dbReference>
<dbReference type="GO" id="GO:0032259">
    <property type="term" value="P:methylation"/>
    <property type="evidence" value="ECO:0007669"/>
    <property type="project" value="UniProtKB-KW"/>
</dbReference>
<dbReference type="InterPro" id="IPR035451">
    <property type="entry name" value="Ada-like_dom_sf"/>
</dbReference>
<dbReference type="Gene3D" id="1.10.10.10">
    <property type="entry name" value="Winged helix-like DNA-binding domain superfamily/Winged helix DNA-binding domain"/>
    <property type="match status" value="1"/>
</dbReference>
<dbReference type="PANTHER" id="PTHR10815">
    <property type="entry name" value="METHYLATED-DNA--PROTEIN-CYSTEINE METHYLTRANSFERASE"/>
    <property type="match status" value="1"/>
</dbReference>
<protein>
    <recommendedName>
        <fullName evidence="3">methylated-DNA--[protein]-cysteine S-methyltransferase</fullName>
        <ecNumber evidence="3">2.1.1.63</ecNumber>
    </recommendedName>
</protein>
<evidence type="ECO:0000256" key="6">
    <source>
        <dbReference type="ARBA" id="ARBA00022763"/>
    </source>
</evidence>
<dbReference type="SUPFAM" id="SSF53155">
    <property type="entry name" value="Methylated DNA-protein cysteine methyltransferase domain"/>
    <property type="match status" value="1"/>
</dbReference>
<keyword evidence="7" id="KW-0010">Activator</keyword>
<dbReference type="InterPro" id="IPR001497">
    <property type="entry name" value="MethylDNA_cys_MeTrfase_AS"/>
</dbReference>
<evidence type="ECO:0000256" key="3">
    <source>
        <dbReference type="ARBA" id="ARBA00011918"/>
    </source>
</evidence>
<proteinExistence type="inferred from homology"/>
<dbReference type="NCBIfam" id="TIGR00589">
    <property type="entry name" value="ogt"/>
    <property type="match status" value="1"/>
</dbReference>
<gene>
    <name evidence="12" type="ORF">LCY76_18745</name>
</gene>
<dbReference type="EC" id="2.1.1.63" evidence="3"/>
<dbReference type="GO" id="GO:0006355">
    <property type="term" value="P:regulation of DNA-templated transcription"/>
    <property type="evidence" value="ECO:0007669"/>
    <property type="project" value="InterPro"/>
</dbReference>
<dbReference type="Gene3D" id="3.30.160.70">
    <property type="entry name" value="Methylated DNA-protein cysteine methyltransferase domain"/>
    <property type="match status" value="1"/>
</dbReference>
<dbReference type="InterPro" id="IPR004026">
    <property type="entry name" value="Ada_DNA_repair_Zn-bd"/>
</dbReference>
<sequence>MNQIKRFNELHQGNDLLLVNPMLQKRYDYIEPENDKHAALYEKLLRKDENAGFYIGVTTTGIACRFGCSATPPQRQNTVFSKRLFDLVSFGFRECKVCKPLTHGTEQEDIRHFVDLIQKEQHPEKYLKQISPDDSSYRRASRWFLKQHDGDLQKYVYVKRVNDLLRNESNRDEDLPNTLSFQRYWTPIGVLIACFYEGECCLLEFMDRRALETELVFLKKRLKAHLKKRSSPLSRQLGVELQEYFSGSRREFSVPVASIGTEFQVQTWKALKDIPYGTTRSYKGQAEHLGRPKAVRAVANANGKNRICILIPCHRVIGDNGDLRGYAGGLERKQFLLELENNRSLQ</sequence>
<dbReference type="EMBL" id="JAIWJX010000002">
    <property type="protein sequence ID" value="MCK6258615.1"/>
    <property type="molecule type" value="Genomic_DNA"/>
</dbReference>